<evidence type="ECO:0000313" key="6">
    <source>
        <dbReference type="Proteomes" id="UP001239680"/>
    </source>
</evidence>
<feature type="domain" description="DNA polymerase Y-family little finger" evidence="3">
    <location>
        <begin position="260"/>
        <end position="332"/>
    </location>
</feature>
<reference evidence="5 6" key="1">
    <citation type="submission" date="2023-08" db="EMBL/GenBank/DDBJ databases">
        <title>Characterization of two Paracoccaceae strains isolated from Phycosphere and proposal of Xinfangfangia lacusdiani sp. nov.</title>
        <authorList>
            <person name="Deng Y."/>
            <person name="Zhang Y.Q."/>
        </authorList>
    </citation>
    <scope>NUCLEOTIDE SEQUENCE [LARGE SCALE GENOMIC DNA]</scope>
    <source>
        <strain evidence="5 6">CPCC 101601</strain>
    </source>
</reference>
<dbReference type="SUPFAM" id="SSF56672">
    <property type="entry name" value="DNA/RNA polymerases"/>
    <property type="match status" value="1"/>
</dbReference>
<comment type="caution">
    <text evidence="5">The sequence shown here is derived from an EMBL/GenBank/DDBJ whole genome shotgun (WGS) entry which is preliminary data.</text>
</comment>
<sequence length="503" mass="55895">MERWQRQALQRGDAASAELAMALVDEGPQGPVIHAMNRAARLAGVTLGARLTDMRALVPGLRVDHADRAGDRAALRQLALWARRWCPWTAADAPEDSPAESHGLVLDTTGSDHLFGGEPAMLAEMEGALSALGFTARLALASTWGAAWALARYAPPRSLLRGVDWANSPMLMQLPPAALRLEAETVLLLNRLGLRQIKAIADLPRLSLARRFPRHDPARNPLIRLDQLTGHLPEPVCPPEAPPLFRADARLPEPIFDPTNHLPELCQDLCDQLARAGRGARRLSLTVYRTDGETSRIEAACASASREARHLAFLFRDRLEKIKPGYGFDLISLEAPLTEAMTIRQPDLAGETETTLELAHLVDRLAARFGSKALTRLEPAQSHIPERAEASRPALAPVAPQPLPATERPQRLLTPAEEVVVLYAVPEGPPAQFQWRRRTYRIARYQGPERIAPEWWHDRPGTRLRDYYKVEDAAGHRFWIYREGLHDDGRGADPRWFLHGVFA</sequence>
<dbReference type="RefSeq" id="WP_306679610.1">
    <property type="nucleotide sequence ID" value="NZ_JAVDBT010000004.1"/>
</dbReference>
<name>A0ABU0VWL9_9RHOB</name>
<evidence type="ECO:0000256" key="1">
    <source>
        <dbReference type="ARBA" id="ARBA00022763"/>
    </source>
</evidence>
<keyword evidence="6" id="KW-1185">Reference proteome</keyword>
<evidence type="ECO:0000259" key="4">
    <source>
        <dbReference type="Pfam" id="PF20114"/>
    </source>
</evidence>
<dbReference type="EMBL" id="JAVDBT010000004">
    <property type="protein sequence ID" value="MDQ2065908.1"/>
    <property type="molecule type" value="Genomic_DNA"/>
</dbReference>
<evidence type="ECO:0000256" key="2">
    <source>
        <dbReference type="SAM" id="MobiDB-lite"/>
    </source>
</evidence>
<dbReference type="PANTHER" id="PTHR35369">
    <property type="entry name" value="BLR3025 PROTEIN-RELATED"/>
    <property type="match status" value="1"/>
</dbReference>
<dbReference type="InterPro" id="IPR045443">
    <property type="entry name" value="DUF6504"/>
</dbReference>
<dbReference type="CDD" id="cd03468">
    <property type="entry name" value="PolY_like"/>
    <property type="match status" value="1"/>
</dbReference>
<feature type="domain" description="DUF6504" evidence="4">
    <location>
        <begin position="427"/>
        <end position="501"/>
    </location>
</feature>
<dbReference type="InterPro" id="IPR043502">
    <property type="entry name" value="DNA/RNA_pol_sf"/>
</dbReference>
<dbReference type="Proteomes" id="UP001239680">
    <property type="component" value="Unassembled WGS sequence"/>
</dbReference>
<dbReference type="InterPro" id="IPR017961">
    <property type="entry name" value="DNA_pol_Y-fam_little_finger"/>
</dbReference>
<dbReference type="PANTHER" id="PTHR35369:SF2">
    <property type="entry name" value="BLR3025 PROTEIN"/>
    <property type="match status" value="1"/>
</dbReference>
<organism evidence="5 6">
    <name type="scientific">Pseudogemmobacter lacusdianii</name>
    <dbReference type="NCBI Taxonomy" id="3069608"/>
    <lineage>
        <taxon>Bacteria</taxon>
        <taxon>Pseudomonadati</taxon>
        <taxon>Pseudomonadota</taxon>
        <taxon>Alphaproteobacteria</taxon>
        <taxon>Rhodobacterales</taxon>
        <taxon>Paracoccaceae</taxon>
        <taxon>Pseudogemmobacter</taxon>
    </lineage>
</organism>
<accession>A0ABU0VWL9</accession>
<keyword evidence="1" id="KW-0227">DNA damage</keyword>
<dbReference type="Pfam" id="PF11799">
    <property type="entry name" value="IMS_C"/>
    <property type="match status" value="1"/>
</dbReference>
<protein>
    <submittedName>
        <fullName evidence="5">DNA polymerase Y family protein</fullName>
    </submittedName>
</protein>
<feature type="region of interest" description="Disordered" evidence="2">
    <location>
        <begin position="378"/>
        <end position="405"/>
    </location>
</feature>
<evidence type="ECO:0000259" key="3">
    <source>
        <dbReference type="Pfam" id="PF11799"/>
    </source>
</evidence>
<dbReference type="Pfam" id="PF20114">
    <property type="entry name" value="DUF6504"/>
    <property type="match status" value="1"/>
</dbReference>
<proteinExistence type="predicted"/>
<gene>
    <name evidence="5" type="ORF">Q9295_05965</name>
</gene>
<dbReference type="InterPro" id="IPR050356">
    <property type="entry name" value="SulA_CellDiv_inhibitor"/>
</dbReference>
<evidence type="ECO:0000313" key="5">
    <source>
        <dbReference type="EMBL" id="MDQ2065908.1"/>
    </source>
</evidence>